<feature type="non-terminal residue" evidence="1">
    <location>
        <position position="131"/>
    </location>
</feature>
<name>A0A383CI65_9ZZZZ</name>
<proteinExistence type="predicted"/>
<reference evidence="1" key="1">
    <citation type="submission" date="2018-05" db="EMBL/GenBank/DDBJ databases">
        <authorList>
            <person name="Lanie J.A."/>
            <person name="Ng W.-L."/>
            <person name="Kazmierczak K.M."/>
            <person name="Andrzejewski T.M."/>
            <person name="Davidsen T.M."/>
            <person name="Wayne K.J."/>
            <person name="Tettelin H."/>
            <person name="Glass J.I."/>
            <person name="Rusch D."/>
            <person name="Podicherti R."/>
            <person name="Tsui H.-C.T."/>
            <person name="Winkler M.E."/>
        </authorList>
    </citation>
    <scope>NUCLEOTIDE SEQUENCE</scope>
</reference>
<evidence type="ECO:0000313" key="1">
    <source>
        <dbReference type="EMBL" id="SVE31415.1"/>
    </source>
</evidence>
<organism evidence="1">
    <name type="scientific">marine metagenome</name>
    <dbReference type="NCBI Taxonomy" id="408172"/>
    <lineage>
        <taxon>unclassified sequences</taxon>
        <taxon>metagenomes</taxon>
        <taxon>ecological metagenomes</taxon>
    </lineage>
</organism>
<dbReference type="EMBL" id="UINC01208728">
    <property type="protein sequence ID" value="SVE31415.1"/>
    <property type="molecule type" value="Genomic_DNA"/>
</dbReference>
<accession>A0A383CI65</accession>
<gene>
    <name evidence="1" type="ORF">METZ01_LOCUS484269</name>
</gene>
<protein>
    <submittedName>
        <fullName evidence="1">Uncharacterized protein</fullName>
    </submittedName>
</protein>
<sequence>MNSWSQKVSTALGLGMWASVGFMGSATLRADSTEPFIYSTELKGEQVVISVHVPAGHMSTVLEISNNVASGWQPIVAGKLSGEEGLVTFTFPDNQPIRFMRVKAGPSAELPKAPFSEAEHFSVEPGFYVFP</sequence>
<dbReference type="AlphaFoldDB" id="A0A383CI65"/>